<dbReference type="InterPro" id="IPR017441">
    <property type="entry name" value="Protein_kinase_ATP_BS"/>
</dbReference>
<dbReference type="EMBL" id="JAKMXF010000288">
    <property type="protein sequence ID" value="KAI6653292.1"/>
    <property type="molecule type" value="Genomic_DNA"/>
</dbReference>
<feature type="binding site" evidence="9">
    <location>
        <position position="152"/>
    </location>
    <ligand>
        <name>ATP</name>
        <dbReference type="ChEBI" id="CHEBI:30616"/>
    </ligand>
</feature>
<dbReference type="InterPro" id="IPR055175">
    <property type="entry name" value="ACK/TNK-like_SAM"/>
</dbReference>
<evidence type="ECO:0000256" key="2">
    <source>
        <dbReference type="ARBA" id="ARBA00022443"/>
    </source>
</evidence>
<feature type="domain" description="Protein kinase" evidence="10">
    <location>
        <begin position="119"/>
        <end position="266"/>
    </location>
</feature>
<dbReference type="EC" id="2.7.10.2" evidence="1"/>
<dbReference type="InterPro" id="IPR008266">
    <property type="entry name" value="Tyr_kinase_AS"/>
</dbReference>
<comment type="caution">
    <text evidence="11">The sequence shown here is derived from an EMBL/GenBank/DDBJ whole genome shotgun (WGS) entry which is preliminary data.</text>
</comment>
<evidence type="ECO:0000313" key="11">
    <source>
        <dbReference type="EMBL" id="KAI6653292.1"/>
    </source>
</evidence>
<dbReference type="SUPFAM" id="SSF56112">
    <property type="entry name" value="Protein kinase-like (PK-like)"/>
    <property type="match status" value="1"/>
</dbReference>
<dbReference type="PROSITE" id="PS50011">
    <property type="entry name" value="PROTEIN_KINASE_DOM"/>
    <property type="match status" value="1"/>
</dbReference>
<organism evidence="11 12">
    <name type="scientific">Oopsacas minuta</name>
    <dbReference type="NCBI Taxonomy" id="111878"/>
    <lineage>
        <taxon>Eukaryota</taxon>
        <taxon>Metazoa</taxon>
        <taxon>Porifera</taxon>
        <taxon>Hexactinellida</taxon>
        <taxon>Hexasterophora</taxon>
        <taxon>Lyssacinosida</taxon>
        <taxon>Leucopsacidae</taxon>
        <taxon>Oopsacas</taxon>
    </lineage>
</organism>
<dbReference type="InterPro" id="IPR050198">
    <property type="entry name" value="Non-receptor_tyrosine_kinases"/>
</dbReference>
<dbReference type="GO" id="GO:0004715">
    <property type="term" value="F:non-membrane spanning protein tyrosine kinase activity"/>
    <property type="evidence" value="ECO:0007669"/>
    <property type="project" value="UniProtKB-EC"/>
</dbReference>
<evidence type="ECO:0000256" key="9">
    <source>
        <dbReference type="PROSITE-ProRule" id="PRU10141"/>
    </source>
</evidence>
<dbReference type="PANTHER" id="PTHR24418">
    <property type="entry name" value="TYROSINE-PROTEIN KINASE"/>
    <property type="match status" value="1"/>
</dbReference>
<evidence type="ECO:0000256" key="1">
    <source>
        <dbReference type="ARBA" id="ARBA00011903"/>
    </source>
</evidence>
<dbReference type="Gene3D" id="1.10.510.10">
    <property type="entry name" value="Transferase(Phosphotransferase) domain 1"/>
    <property type="match status" value="1"/>
</dbReference>
<dbReference type="InterPro" id="IPR020635">
    <property type="entry name" value="Tyr_kinase_cat_dom"/>
</dbReference>
<dbReference type="Gene3D" id="3.30.200.20">
    <property type="entry name" value="Phosphorylase Kinase, domain 1"/>
    <property type="match status" value="1"/>
</dbReference>
<dbReference type="Pfam" id="PF07714">
    <property type="entry name" value="PK_Tyr_Ser-Thr"/>
    <property type="match status" value="1"/>
</dbReference>
<keyword evidence="2" id="KW-0728">SH3 domain</keyword>
<dbReference type="InterPro" id="IPR000719">
    <property type="entry name" value="Prot_kinase_dom"/>
</dbReference>
<evidence type="ECO:0000256" key="5">
    <source>
        <dbReference type="ARBA" id="ARBA00022777"/>
    </source>
</evidence>
<dbReference type="Proteomes" id="UP001165289">
    <property type="component" value="Unassembled WGS sequence"/>
</dbReference>
<proteinExistence type="predicted"/>
<evidence type="ECO:0000256" key="8">
    <source>
        <dbReference type="ARBA" id="ARBA00047899"/>
    </source>
</evidence>
<dbReference type="InterPro" id="IPR011009">
    <property type="entry name" value="Kinase-like_dom_sf"/>
</dbReference>
<keyword evidence="3" id="KW-0808">Transferase</keyword>
<keyword evidence="4 9" id="KW-0547">Nucleotide-binding</keyword>
<dbReference type="AlphaFoldDB" id="A0AAV7JWS4"/>
<evidence type="ECO:0000256" key="7">
    <source>
        <dbReference type="ARBA" id="ARBA00023137"/>
    </source>
</evidence>
<evidence type="ECO:0000313" key="12">
    <source>
        <dbReference type="Proteomes" id="UP001165289"/>
    </source>
</evidence>
<evidence type="ECO:0000259" key="10">
    <source>
        <dbReference type="PROSITE" id="PS50011"/>
    </source>
</evidence>
<dbReference type="PROSITE" id="PS00109">
    <property type="entry name" value="PROTEIN_KINASE_TYR"/>
    <property type="match status" value="1"/>
</dbReference>
<evidence type="ECO:0000256" key="6">
    <source>
        <dbReference type="ARBA" id="ARBA00022840"/>
    </source>
</evidence>
<dbReference type="PROSITE" id="PS00107">
    <property type="entry name" value="PROTEIN_KINASE_ATP"/>
    <property type="match status" value="1"/>
</dbReference>
<reference evidence="11 12" key="1">
    <citation type="journal article" date="2023" name="BMC Biol.">
        <title>The compact genome of the sponge Oopsacas minuta (Hexactinellida) is lacking key metazoan core genes.</title>
        <authorList>
            <person name="Santini S."/>
            <person name="Schenkelaars Q."/>
            <person name="Jourda C."/>
            <person name="Duchesne M."/>
            <person name="Belahbib H."/>
            <person name="Rocher C."/>
            <person name="Selva M."/>
            <person name="Riesgo A."/>
            <person name="Vervoort M."/>
            <person name="Leys S.P."/>
            <person name="Kodjabachian L."/>
            <person name="Le Bivic A."/>
            <person name="Borchiellini C."/>
            <person name="Claverie J.M."/>
            <person name="Renard E."/>
        </authorList>
    </citation>
    <scope>NUCLEOTIDE SEQUENCE [LARGE SCALE GENOMIC DNA]</scope>
    <source>
        <strain evidence="11">SPO-2</strain>
    </source>
</reference>
<keyword evidence="6 9" id="KW-0067">ATP-binding</keyword>
<keyword evidence="12" id="KW-1185">Reference proteome</keyword>
<dbReference type="InterPro" id="IPR001245">
    <property type="entry name" value="Ser-Thr/Tyr_kinase_cat_dom"/>
</dbReference>
<protein>
    <recommendedName>
        <fullName evidence="1">non-specific protein-tyrosine kinase</fullName>
        <ecNumber evidence="1">2.7.10.2</ecNumber>
    </recommendedName>
</protein>
<comment type="catalytic activity">
    <reaction evidence="8">
        <text>L-threonyl-[protein] + ATP = O-phospho-L-threonyl-[protein] + ADP + H(+)</text>
        <dbReference type="Rhea" id="RHEA:46608"/>
        <dbReference type="Rhea" id="RHEA-COMP:11060"/>
        <dbReference type="Rhea" id="RHEA-COMP:11605"/>
        <dbReference type="ChEBI" id="CHEBI:15378"/>
        <dbReference type="ChEBI" id="CHEBI:30013"/>
        <dbReference type="ChEBI" id="CHEBI:30616"/>
        <dbReference type="ChEBI" id="CHEBI:61977"/>
        <dbReference type="ChEBI" id="CHEBI:456216"/>
        <dbReference type="EC" id="2.7.11.1"/>
    </reaction>
</comment>
<name>A0AAV7JWS4_9METZ</name>
<accession>A0AAV7JWS4</accession>
<dbReference type="GO" id="GO:0004674">
    <property type="term" value="F:protein serine/threonine kinase activity"/>
    <property type="evidence" value="ECO:0007669"/>
    <property type="project" value="UniProtKB-EC"/>
</dbReference>
<evidence type="ECO:0000256" key="4">
    <source>
        <dbReference type="ARBA" id="ARBA00022741"/>
    </source>
</evidence>
<keyword evidence="7" id="KW-0829">Tyrosine-protein kinase</keyword>
<dbReference type="GO" id="GO:0005524">
    <property type="term" value="F:ATP binding"/>
    <property type="evidence" value="ECO:0007669"/>
    <property type="project" value="UniProtKB-UniRule"/>
</dbReference>
<dbReference type="Pfam" id="PF22931">
    <property type="entry name" value="SAM_TNK"/>
    <property type="match status" value="1"/>
</dbReference>
<keyword evidence="5 11" id="KW-0418">Kinase</keyword>
<gene>
    <name evidence="11" type="ORF">LOD99_3816</name>
</gene>
<sequence>MDSLPNYPKEFDPKEVEKLRNFLNKALLSKYFTPFLSNGVYRVKDLQEHVKDEFLLSVNMSQPERDRFWKNVEQTRKPLWKLKQKFRRYEDPDSSIYEEIGQSNTTPVSGAILISHQEIVELGIIGTGNFGEVSRGMWRYNHNMAPKPVAVKIVSTVSGENRDQIMKEAEVWNKLEHENIVRLYGVTVTQPYKMIMELAPKGSLDKYLRSKVNQLSIERMWQYSCQISKGMEYLHSKRIIHRDLACRNVLLSNDTQVCLLAVVYLD</sequence>
<dbReference type="SMART" id="SM00219">
    <property type="entry name" value="TyrKc"/>
    <property type="match status" value="1"/>
</dbReference>
<evidence type="ECO:0000256" key="3">
    <source>
        <dbReference type="ARBA" id="ARBA00022679"/>
    </source>
</evidence>